<dbReference type="InParanoid" id="A0BAN6"/>
<dbReference type="EMBL" id="CT867985">
    <property type="protein sequence ID" value="CAK55603.1"/>
    <property type="molecule type" value="Genomic_DNA"/>
</dbReference>
<dbReference type="GeneID" id="5008761"/>
<sequence length="91" mass="10809">MKYCLTIIENTFLNNPSYNKTLLNEITSKLQELFSSNNTFSNKFQFSLLQKLNQKETDISKFDTKVEFLKINDIYSLLKQECNGQQLRIFR</sequence>
<gene>
    <name evidence="1" type="ORF">GSPATT00000038001</name>
</gene>
<evidence type="ECO:0000313" key="2">
    <source>
        <dbReference type="Proteomes" id="UP000000600"/>
    </source>
</evidence>
<dbReference type="Proteomes" id="UP000000600">
    <property type="component" value="Unassembled WGS sequence"/>
</dbReference>
<keyword evidence="2" id="KW-1185">Reference proteome</keyword>
<accession>A0BAN6</accession>
<proteinExistence type="predicted"/>
<reference evidence="1 2" key="1">
    <citation type="journal article" date="2006" name="Nature">
        <title>Global trends of whole-genome duplications revealed by the ciliate Paramecium tetraurelia.</title>
        <authorList>
            <consortium name="Genoscope"/>
            <person name="Aury J.-M."/>
            <person name="Jaillon O."/>
            <person name="Duret L."/>
            <person name="Noel B."/>
            <person name="Jubin C."/>
            <person name="Porcel B.M."/>
            <person name="Segurens B."/>
            <person name="Daubin V."/>
            <person name="Anthouard V."/>
            <person name="Aiach N."/>
            <person name="Arnaiz O."/>
            <person name="Billaut A."/>
            <person name="Beisson J."/>
            <person name="Blanc I."/>
            <person name="Bouhouche K."/>
            <person name="Camara F."/>
            <person name="Duharcourt S."/>
            <person name="Guigo R."/>
            <person name="Gogendeau D."/>
            <person name="Katinka M."/>
            <person name="Keller A.-M."/>
            <person name="Kissmehl R."/>
            <person name="Klotz C."/>
            <person name="Koll F."/>
            <person name="Le Moue A."/>
            <person name="Lepere C."/>
            <person name="Malinsky S."/>
            <person name="Nowacki M."/>
            <person name="Nowak J.K."/>
            <person name="Plattner H."/>
            <person name="Poulain J."/>
            <person name="Ruiz F."/>
            <person name="Serrano V."/>
            <person name="Zagulski M."/>
            <person name="Dessen P."/>
            <person name="Betermier M."/>
            <person name="Weissenbach J."/>
            <person name="Scarpelli C."/>
            <person name="Schachter V."/>
            <person name="Sperling L."/>
            <person name="Meyer E."/>
            <person name="Cohen J."/>
            <person name="Wincker P."/>
        </authorList>
    </citation>
    <scope>NUCLEOTIDE SEQUENCE [LARGE SCALE GENOMIC DNA]</scope>
    <source>
        <strain evidence="1 2">Stock d4-2</strain>
    </source>
</reference>
<dbReference type="KEGG" id="ptm:GSPATT00000038001"/>
<dbReference type="RefSeq" id="XP_001423001.1">
    <property type="nucleotide sequence ID" value="XM_001422964.1"/>
</dbReference>
<evidence type="ECO:0000313" key="1">
    <source>
        <dbReference type="EMBL" id="CAK55603.1"/>
    </source>
</evidence>
<organism evidence="1 2">
    <name type="scientific">Paramecium tetraurelia</name>
    <dbReference type="NCBI Taxonomy" id="5888"/>
    <lineage>
        <taxon>Eukaryota</taxon>
        <taxon>Sar</taxon>
        <taxon>Alveolata</taxon>
        <taxon>Ciliophora</taxon>
        <taxon>Intramacronucleata</taxon>
        <taxon>Oligohymenophorea</taxon>
        <taxon>Peniculida</taxon>
        <taxon>Parameciidae</taxon>
        <taxon>Paramecium</taxon>
    </lineage>
</organism>
<dbReference type="HOGENOM" id="CLU_2431716_0_0_1"/>
<name>A0BAN6_PARTE</name>
<protein>
    <submittedName>
        <fullName evidence="1">Uncharacterized protein</fullName>
    </submittedName>
</protein>
<dbReference type="OrthoDB" id="10465692at2759"/>
<dbReference type="AlphaFoldDB" id="A0BAN6"/>